<dbReference type="AlphaFoldDB" id="A0A6J0L2H9"/>
<dbReference type="Pfam" id="PF00197">
    <property type="entry name" value="Kunitz_legume"/>
    <property type="match status" value="1"/>
</dbReference>
<dbReference type="Proteomes" id="UP000504610">
    <property type="component" value="Chromosome 9"/>
</dbReference>
<dbReference type="RefSeq" id="XP_056855520.1">
    <property type="nucleotide sequence ID" value="XM_056999540.1"/>
</dbReference>
<sequence length="221" mass="24123">MKKPSVTSFLITLLLSAAVCAHGTTESNGNPVKVGEKYFMQPVKTEHNNGGGLVPAATNILPSCPLGITQTRLPYQQGIPVTFRYTETIDRDFITTNTSINIEFRSDIWPVCNEFSKLWAVDDSSSAKESAIIIGGKHKSPNSAFKIQNVTVEEHTYKLTTSYGTVGTTPGAWLSAPQLLVTNDESKTLVVKFVKADDANKATTSATSRVEKLGLRMFPFY</sequence>
<gene>
    <name evidence="3" type="primary">LOC108825543</name>
    <name evidence="4" type="synonym">LOC130500265</name>
    <name evidence="5" type="synonym">LOC130504922</name>
</gene>
<protein>
    <submittedName>
        <fullName evidence="3 4 5">Kunitz trypsin inhibitor 2</fullName>
    </submittedName>
</protein>
<evidence type="ECO:0000313" key="5">
    <source>
        <dbReference type="RefSeq" id="XP_056855520.1"/>
    </source>
</evidence>
<name>A0A6J0L2H9_RAPSA</name>
<feature type="signal peptide" evidence="1">
    <location>
        <begin position="1"/>
        <end position="21"/>
    </location>
</feature>
<feature type="chain" id="PRO_5044637683" evidence="1">
    <location>
        <begin position="22"/>
        <end position="221"/>
    </location>
</feature>
<dbReference type="PANTHER" id="PTHR33107:SF89">
    <property type="entry name" value="KUNITZ TRYPSIN INHIBITOR 2"/>
    <property type="match status" value="1"/>
</dbReference>
<dbReference type="CDD" id="cd23360">
    <property type="entry name" value="beta-trefoil_STI_WSCP_II"/>
    <property type="match status" value="1"/>
</dbReference>
<dbReference type="RefSeq" id="XP_056851045.1">
    <property type="nucleotide sequence ID" value="XM_056995065.1"/>
</dbReference>
<dbReference type="OrthoDB" id="1039961at2759"/>
<dbReference type="PANTHER" id="PTHR33107">
    <property type="entry name" value="KUNITZ TRYPSIN INHIBITOR 2"/>
    <property type="match status" value="1"/>
</dbReference>
<evidence type="ECO:0000256" key="1">
    <source>
        <dbReference type="SAM" id="SignalP"/>
    </source>
</evidence>
<reference evidence="3 4" key="2">
    <citation type="submission" date="2025-04" db="UniProtKB">
        <authorList>
            <consortium name="RefSeq"/>
        </authorList>
    </citation>
    <scope>IDENTIFICATION</scope>
    <source>
        <tissue evidence="3 4">Leaf</tissue>
    </source>
</reference>
<dbReference type="InterPro" id="IPR011065">
    <property type="entry name" value="Kunitz_inhibitor_STI-like_sf"/>
</dbReference>
<organism evidence="2 3">
    <name type="scientific">Raphanus sativus</name>
    <name type="common">Radish</name>
    <name type="synonym">Raphanus raphanistrum var. sativus</name>
    <dbReference type="NCBI Taxonomy" id="3726"/>
    <lineage>
        <taxon>Eukaryota</taxon>
        <taxon>Viridiplantae</taxon>
        <taxon>Streptophyta</taxon>
        <taxon>Embryophyta</taxon>
        <taxon>Tracheophyta</taxon>
        <taxon>Spermatophyta</taxon>
        <taxon>Magnoliopsida</taxon>
        <taxon>eudicotyledons</taxon>
        <taxon>Gunneridae</taxon>
        <taxon>Pentapetalae</taxon>
        <taxon>rosids</taxon>
        <taxon>malvids</taxon>
        <taxon>Brassicales</taxon>
        <taxon>Brassicaceae</taxon>
        <taxon>Brassiceae</taxon>
        <taxon>Raphanus</taxon>
    </lineage>
</organism>
<proteinExistence type="predicted"/>
<dbReference type="InterPro" id="IPR002160">
    <property type="entry name" value="Prot_inh_Kunz-lg"/>
</dbReference>
<dbReference type="KEGG" id="rsz:108825543"/>
<evidence type="ECO:0000313" key="4">
    <source>
        <dbReference type="RefSeq" id="XP_056851045.1"/>
    </source>
</evidence>
<evidence type="ECO:0000313" key="3">
    <source>
        <dbReference type="RefSeq" id="XP_018454355.1"/>
    </source>
</evidence>
<dbReference type="KEGG" id="rsz:130504922"/>
<keyword evidence="1" id="KW-0732">Signal</keyword>
<accession>A0A6J0L2H9</accession>
<dbReference type="KEGG" id="rsz:130500265"/>
<dbReference type="Gene3D" id="2.80.10.50">
    <property type="match status" value="1"/>
</dbReference>
<evidence type="ECO:0000313" key="2">
    <source>
        <dbReference type="Proteomes" id="UP000504610"/>
    </source>
</evidence>
<dbReference type="RefSeq" id="XP_018454355.1">
    <property type="nucleotide sequence ID" value="XM_018598853.2"/>
</dbReference>
<reference evidence="2" key="1">
    <citation type="journal article" date="2019" name="Database">
        <title>The radish genome database (RadishGD): an integrated information resource for radish genomics.</title>
        <authorList>
            <person name="Yu H.J."/>
            <person name="Baek S."/>
            <person name="Lee Y.J."/>
            <person name="Cho A."/>
            <person name="Mun J.H."/>
        </authorList>
    </citation>
    <scope>NUCLEOTIDE SEQUENCE [LARGE SCALE GENOMIC DNA]</scope>
    <source>
        <strain evidence="2">cv. WK10039</strain>
    </source>
</reference>
<dbReference type="SMART" id="SM00452">
    <property type="entry name" value="STI"/>
    <property type="match status" value="1"/>
</dbReference>
<dbReference type="GeneID" id="108825543"/>
<dbReference type="SUPFAM" id="SSF50386">
    <property type="entry name" value="STI-like"/>
    <property type="match status" value="1"/>
</dbReference>
<dbReference type="GO" id="GO:0004866">
    <property type="term" value="F:endopeptidase inhibitor activity"/>
    <property type="evidence" value="ECO:0007669"/>
    <property type="project" value="InterPro"/>
</dbReference>
<keyword evidence="2" id="KW-1185">Reference proteome</keyword>